<dbReference type="AlphaFoldDB" id="A0AAD7IFN7"/>
<evidence type="ECO:0000313" key="2">
    <source>
        <dbReference type="EMBL" id="KAJ7740647.1"/>
    </source>
</evidence>
<gene>
    <name evidence="2" type="ORF">B0H16DRAFT_56136</name>
</gene>
<feature type="signal peptide" evidence="1">
    <location>
        <begin position="1"/>
        <end position="16"/>
    </location>
</feature>
<proteinExistence type="predicted"/>
<evidence type="ECO:0000313" key="3">
    <source>
        <dbReference type="Proteomes" id="UP001215598"/>
    </source>
</evidence>
<organism evidence="2 3">
    <name type="scientific">Mycena metata</name>
    <dbReference type="NCBI Taxonomy" id="1033252"/>
    <lineage>
        <taxon>Eukaryota</taxon>
        <taxon>Fungi</taxon>
        <taxon>Dikarya</taxon>
        <taxon>Basidiomycota</taxon>
        <taxon>Agaricomycotina</taxon>
        <taxon>Agaricomycetes</taxon>
        <taxon>Agaricomycetidae</taxon>
        <taxon>Agaricales</taxon>
        <taxon>Marasmiineae</taxon>
        <taxon>Mycenaceae</taxon>
        <taxon>Mycena</taxon>
    </lineage>
</organism>
<name>A0AAD7IFN7_9AGAR</name>
<dbReference type="EMBL" id="JARKIB010000102">
    <property type="protein sequence ID" value="KAJ7740647.1"/>
    <property type="molecule type" value="Genomic_DNA"/>
</dbReference>
<evidence type="ECO:0000256" key="1">
    <source>
        <dbReference type="SAM" id="SignalP"/>
    </source>
</evidence>
<dbReference type="Proteomes" id="UP001215598">
    <property type="component" value="Unassembled WGS sequence"/>
</dbReference>
<protein>
    <recommendedName>
        <fullName evidence="4">Secreted protein</fullName>
    </recommendedName>
</protein>
<sequence length="125" mass="13215">MQRCLVFCMTHPLTSSVPLAAPLVPCRKYAGMRSHEARVFPVLFTLSSASAGSTTRRGGSHAMAECIRAGLACSSRAVGIHAATVLLHTVMVDGAPTSESGDNWVRCNTPLECTPSKSKSNLLTL</sequence>
<reference evidence="2" key="1">
    <citation type="submission" date="2023-03" db="EMBL/GenBank/DDBJ databases">
        <title>Massive genome expansion in bonnet fungi (Mycena s.s.) driven by repeated elements and novel gene families across ecological guilds.</title>
        <authorList>
            <consortium name="Lawrence Berkeley National Laboratory"/>
            <person name="Harder C.B."/>
            <person name="Miyauchi S."/>
            <person name="Viragh M."/>
            <person name="Kuo A."/>
            <person name="Thoen E."/>
            <person name="Andreopoulos B."/>
            <person name="Lu D."/>
            <person name="Skrede I."/>
            <person name="Drula E."/>
            <person name="Henrissat B."/>
            <person name="Morin E."/>
            <person name="Kohler A."/>
            <person name="Barry K."/>
            <person name="LaButti K."/>
            <person name="Morin E."/>
            <person name="Salamov A."/>
            <person name="Lipzen A."/>
            <person name="Mereny Z."/>
            <person name="Hegedus B."/>
            <person name="Baldrian P."/>
            <person name="Stursova M."/>
            <person name="Weitz H."/>
            <person name="Taylor A."/>
            <person name="Grigoriev I.V."/>
            <person name="Nagy L.G."/>
            <person name="Martin F."/>
            <person name="Kauserud H."/>
        </authorList>
    </citation>
    <scope>NUCLEOTIDE SEQUENCE</scope>
    <source>
        <strain evidence="2">CBHHK182m</strain>
    </source>
</reference>
<feature type="chain" id="PRO_5042098780" description="Secreted protein" evidence="1">
    <location>
        <begin position="17"/>
        <end position="125"/>
    </location>
</feature>
<comment type="caution">
    <text evidence="2">The sequence shown here is derived from an EMBL/GenBank/DDBJ whole genome shotgun (WGS) entry which is preliminary data.</text>
</comment>
<evidence type="ECO:0008006" key="4">
    <source>
        <dbReference type="Google" id="ProtNLM"/>
    </source>
</evidence>
<keyword evidence="1" id="KW-0732">Signal</keyword>
<keyword evidence="3" id="KW-1185">Reference proteome</keyword>
<accession>A0AAD7IFN7</accession>